<sequence length="385" mass="41529">MCALGYQGIACTVPAPGYGMSDTTAFSFSRCPSSRLEWMFQLAYVLGRDILIYAVAVTGAYRARKGKKRSSVLLNQAMSFGTVAATCFMAVMETRTFASIREGIRNGLYGVGLLVDAVQGQDSGGISTGCLAAYVGFAPNLLLAHTMRSVMPLLLVIGGCLVDPWLSLVVGTNCFLPAFCGYFGRYLLAYRVTPTGPLQLDNLPQGSVLAPLAVVSMIAACFCGAVWLWGWAASSKAKPLPIHVVYLASSYKEEYASWETERLVRKMSLSLVRTVFPVTLVPGLQLGSIAIILAVSSFLYATMQPYKEPAFNLLESGLLLSALIMTMLSDCVVSEDDNVWASNEATQMCMLSMVVALATMGTAIMIALVARSMYREQTQKEEDAT</sequence>
<feature type="transmembrane region" description="Helical" evidence="1">
    <location>
        <begin position="208"/>
        <end position="229"/>
    </location>
</feature>
<dbReference type="EMBL" id="CAJNIZ010047837">
    <property type="protein sequence ID" value="CAE7776807.1"/>
    <property type="molecule type" value="Genomic_DNA"/>
</dbReference>
<name>A0A812YEK1_SYMPI</name>
<keyword evidence="1" id="KW-0472">Membrane</keyword>
<protein>
    <submittedName>
        <fullName evidence="2">ANKRD50 protein</fullName>
    </submittedName>
</protein>
<dbReference type="OrthoDB" id="434906at2759"/>
<evidence type="ECO:0000313" key="2">
    <source>
        <dbReference type="EMBL" id="CAE7776807.1"/>
    </source>
</evidence>
<feature type="transmembrane region" description="Helical" evidence="1">
    <location>
        <begin position="73"/>
        <end position="92"/>
    </location>
</feature>
<gene>
    <name evidence="2" type="primary">ANKRD50</name>
    <name evidence="2" type="ORF">SPIL2461_LOCUS23010</name>
</gene>
<feature type="transmembrane region" description="Helical" evidence="1">
    <location>
        <begin position="275"/>
        <end position="301"/>
    </location>
</feature>
<comment type="caution">
    <text evidence="2">The sequence shown here is derived from an EMBL/GenBank/DDBJ whole genome shotgun (WGS) entry which is preliminary data.</text>
</comment>
<accession>A0A812YEK1</accession>
<feature type="transmembrane region" description="Helical" evidence="1">
    <location>
        <begin position="350"/>
        <end position="370"/>
    </location>
</feature>
<proteinExistence type="predicted"/>
<keyword evidence="1" id="KW-0812">Transmembrane</keyword>
<evidence type="ECO:0000256" key="1">
    <source>
        <dbReference type="SAM" id="Phobius"/>
    </source>
</evidence>
<feature type="transmembrane region" description="Helical" evidence="1">
    <location>
        <begin position="165"/>
        <end position="188"/>
    </location>
</feature>
<keyword evidence="1" id="KW-1133">Transmembrane helix</keyword>
<dbReference type="Proteomes" id="UP000649617">
    <property type="component" value="Unassembled WGS sequence"/>
</dbReference>
<evidence type="ECO:0000313" key="3">
    <source>
        <dbReference type="Proteomes" id="UP000649617"/>
    </source>
</evidence>
<dbReference type="AlphaFoldDB" id="A0A812YEK1"/>
<keyword evidence="3" id="KW-1185">Reference proteome</keyword>
<reference evidence="2" key="1">
    <citation type="submission" date="2021-02" db="EMBL/GenBank/DDBJ databases">
        <authorList>
            <person name="Dougan E. K."/>
            <person name="Rhodes N."/>
            <person name="Thang M."/>
            <person name="Chan C."/>
        </authorList>
    </citation>
    <scope>NUCLEOTIDE SEQUENCE</scope>
</reference>
<organism evidence="2 3">
    <name type="scientific">Symbiodinium pilosum</name>
    <name type="common">Dinoflagellate</name>
    <dbReference type="NCBI Taxonomy" id="2952"/>
    <lineage>
        <taxon>Eukaryota</taxon>
        <taxon>Sar</taxon>
        <taxon>Alveolata</taxon>
        <taxon>Dinophyceae</taxon>
        <taxon>Suessiales</taxon>
        <taxon>Symbiodiniaceae</taxon>
        <taxon>Symbiodinium</taxon>
    </lineage>
</organism>